<evidence type="ECO:0000313" key="3">
    <source>
        <dbReference type="EMBL" id="KAE8729499.1"/>
    </source>
</evidence>
<feature type="transmembrane region" description="Helical" evidence="1">
    <location>
        <begin position="98"/>
        <end position="119"/>
    </location>
</feature>
<sequence>MSSFVSFLLLLSSLALLTIANGEGRAPHGIAYENPTAFSPSAYEFFHPKTHVPDTKNPCAGSNCSPLPIAAQMDGTKALESKVSAQKESGHRLRAGGIIGLVFGLAFVVLLAMGVYYVLNVRRTNANRASYVQSA</sequence>
<comment type="caution">
    <text evidence="3">The sequence shown here is derived from an EMBL/GenBank/DDBJ whole genome shotgun (WGS) entry which is preliminary data.</text>
</comment>
<keyword evidence="1" id="KW-1133">Transmembrane helix</keyword>
<dbReference type="Proteomes" id="UP000436088">
    <property type="component" value="Unassembled WGS sequence"/>
</dbReference>
<evidence type="ECO:0000256" key="1">
    <source>
        <dbReference type="SAM" id="Phobius"/>
    </source>
</evidence>
<dbReference type="PANTHER" id="PTHR35718">
    <property type="entry name" value="EXPRESSED PROTEIN"/>
    <property type="match status" value="1"/>
</dbReference>
<evidence type="ECO:0000313" key="4">
    <source>
        <dbReference type="Proteomes" id="UP000436088"/>
    </source>
</evidence>
<evidence type="ECO:0000256" key="2">
    <source>
        <dbReference type="SAM" id="SignalP"/>
    </source>
</evidence>
<protein>
    <recommendedName>
        <fullName evidence="5">Transmembrane protein</fullName>
    </recommendedName>
</protein>
<dbReference type="PANTHER" id="PTHR35718:SF1">
    <property type="entry name" value="EXPRESSED PROTEIN"/>
    <property type="match status" value="1"/>
</dbReference>
<feature type="signal peptide" evidence="2">
    <location>
        <begin position="1"/>
        <end position="20"/>
    </location>
</feature>
<dbReference type="AlphaFoldDB" id="A0A6A3CQS7"/>
<name>A0A6A3CQS7_HIBSY</name>
<organism evidence="3 4">
    <name type="scientific">Hibiscus syriacus</name>
    <name type="common">Rose of Sharon</name>
    <dbReference type="NCBI Taxonomy" id="106335"/>
    <lineage>
        <taxon>Eukaryota</taxon>
        <taxon>Viridiplantae</taxon>
        <taxon>Streptophyta</taxon>
        <taxon>Embryophyta</taxon>
        <taxon>Tracheophyta</taxon>
        <taxon>Spermatophyta</taxon>
        <taxon>Magnoliopsida</taxon>
        <taxon>eudicotyledons</taxon>
        <taxon>Gunneridae</taxon>
        <taxon>Pentapetalae</taxon>
        <taxon>rosids</taxon>
        <taxon>malvids</taxon>
        <taxon>Malvales</taxon>
        <taxon>Malvaceae</taxon>
        <taxon>Malvoideae</taxon>
        <taxon>Hibiscus</taxon>
    </lineage>
</organism>
<dbReference type="EMBL" id="VEPZ02000229">
    <property type="protein sequence ID" value="KAE8729499.1"/>
    <property type="molecule type" value="Genomic_DNA"/>
</dbReference>
<evidence type="ECO:0008006" key="5">
    <source>
        <dbReference type="Google" id="ProtNLM"/>
    </source>
</evidence>
<keyword evidence="1" id="KW-0472">Membrane</keyword>
<accession>A0A6A3CQS7</accession>
<keyword evidence="2" id="KW-0732">Signal</keyword>
<keyword evidence="1" id="KW-0812">Transmembrane</keyword>
<proteinExistence type="predicted"/>
<reference evidence="3" key="1">
    <citation type="submission" date="2019-09" db="EMBL/GenBank/DDBJ databases">
        <title>Draft genome information of white flower Hibiscus syriacus.</title>
        <authorList>
            <person name="Kim Y.-M."/>
        </authorList>
    </citation>
    <scope>NUCLEOTIDE SEQUENCE [LARGE SCALE GENOMIC DNA]</scope>
    <source>
        <strain evidence="3">YM2019G1</strain>
    </source>
</reference>
<keyword evidence="4" id="KW-1185">Reference proteome</keyword>
<feature type="chain" id="PRO_5025685513" description="Transmembrane protein" evidence="2">
    <location>
        <begin position="21"/>
        <end position="135"/>
    </location>
</feature>
<gene>
    <name evidence="3" type="ORF">F3Y22_tig00003715pilonHSYRG00320</name>
</gene>